<dbReference type="EMBL" id="CAJNOQ010001411">
    <property type="protein sequence ID" value="CAF0893158.1"/>
    <property type="molecule type" value="Genomic_DNA"/>
</dbReference>
<dbReference type="AlphaFoldDB" id="A0A813Z441"/>
<dbReference type="Proteomes" id="UP000681722">
    <property type="component" value="Unassembled WGS sequence"/>
</dbReference>
<evidence type="ECO:0000313" key="2">
    <source>
        <dbReference type="EMBL" id="CAF0893158.1"/>
    </source>
</evidence>
<name>A0A813Z441_9BILA</name>
<evidence type="ECO:0000313" key="3">
    <source>
        <dbReference type="EMBL" id="CAF1155833.1"/>
    </source>
</evidence>
<proteinExistence type="predicted"/>
<feature type="region of interest" description="Disordered" evidence="1">
    <location>
        <begin position="166"/>
        <end position="186"/>
    </location>
</feature>
<evidence type="ECO:0000313" key="4">
    <source>
        <dbReference type="EMBL" id="CAF3677042.1"/>
    </source>
</evidence>
<protein>
    <submittedName>
        <fullName evidence="2">Uncharacterized protein</fullName>
    </submittedName>
</protein>
<dbReference type="Proteomes" id="UP000682733">
    <property type="component" value="Unassembled WGS sequence"/>
</dbReference>
<dbReference type="Proteomes" id="UP000663829">
    <property type="component" value="Unassembled WGS sequence"/>
</dbReference>
<keyword evidence="6" id="KW-1185">Reference proteome</keyword>
<reference evidence="2" key="1">
    <citation type="submission" date="2021-02" db="EMBL/GenBank/DDBJ databases">
        <authorList>
            <person name="Nowell W R."/>
        </authorList>
    </citation>
    <scope>NUCLEOTIDE SEQUENCE</scope>
</reference>
<evidence type="ECO:0000313" key="6">
    <source>
        <dbReference type="Proteomes" id="UP000663829"/>
    </source>
</evidence>
<dbReference type="EMBL" id="CAJOBA010033386">
    <property type="protein sequence ID" value="CAF3966960.1"/>
    <property type="molecule type" value="Genomic_DNA"/>
</dbReference>
<dbReference type="Proteomes" id="UP000677228">
    <property type="component" value="Unassembled WGS sequence"/>
</dbReference>
<evidence type="ECO:0000313" key="5">
    <source>
        <dbReference type="EMBL" id="CAF3966960.1"/>
    </source>
</evidence>
<accession>A0A813Z441</accession>
<comment type="caution">
    <text evidence="2">The sequence shown here is derived from an EMBL/GenBank/DDBJ whole genome shotgun (WGS) entry which is preliminary data.</text>
</comment>
<organism evidence="2 6">
    <name type="scientific">Didymodactylos carnosus</name>
    <dbReference type="NCBI Taxonomy" id="1234261"/>
    <lineage>
        <taxon>Eukaryota</taxon>
        <taxon>Metazoa</taxon>
        <taxon>Spiralia</taxon>
        <taxon>Gnathifera</taxon>
        <taxon>Rotifera</taxon>
        <taxon>Eurotatoria</taxon>
        <taxon>Bdelloidea</taxon>
        <taxon>Philodinida</taxon>
        <taxon>Philodinidae</taxon>
        <taxon>Didymodactylos</taxon>
    </lineage>
</organism>
<sequence>MQTNDLNNSFLTYSKQSSVDETSSSFQIYQNDLSFLSSEPYAFSWTNRGIGIGGDLNDSNSIDFARGMPVTSDYSQIENTTINYALNDSTFQNLSPPKDNRLKWNIEQEQHISPNTSLSDETLYDENEGDIEDIDWTSVAQQIETALRTTVNEEQTNKRVKATVQKNDTGNRNKGLPPKPPSKMGVTEKHRLITPEQQTENDENNCLVKTPTKKPDFNNFKQMIQTLLHSTQSKVPIIHPDQNSNSAARQIRVLAEITELNRHNIRNCNHQTLNIQYDLLTSQNRSNQQRINYIQEITPRKCFEKSSKKAKHLTPAQTQTEENEIISTHSQLHTDNSQSKQTLNTLNNVSTQTDCTINRQTQIDNDANLVQFKEFESPIKKQKLNETNKDQKLLTDSEDKQDYSQALFEPATKTSDTIEHLFHQVISCQHQQTHLLQKIKKLAQINNRRSEIREKSNYEQLSSSSVDSLSEVISSLSTFYLPMENGSQSPISLQDAFQSKKQNFLLHSQQRLANIKQRSKKYSNERHRCDLSNIDTHSSNTKKKEQIVEGIVTIKNDQRKRKLNTYLQQKRHQQLEQTRLYQLKQKNRINARNYGKSLKDHVVKTSSATIKSKIGLF</sequence>
<dbReference type="EMBL" id="CAJNOK010012100">
    <property type="protein sequence ID" value="CAF1155833.1"/>
    <property type="molecule type" value="Genomic_DNA"/>
</dbReference>
<dbReference type="EMBL" id="CAJOBC010001411">
    <property type="protein sequence ID" value="CAF3677042.1"/>
    <property type="molecule type" value="Genomic_DNA"/>
</dbReference>
<evidence type="ECO:0000256" key="1">
    <source>
        <dbReference type="SAM" id="MobiDB-lite"/>
    </source>
</evidence>
<gene>
    <name evidence="2" type="ORF">GPM918_LOCUS8232</name>
    <name evidence="3" type="ORF">OVA965_LOCUS21838</name>
    <name evidence="4" type="ORF">SRO942_LOCUS8232</name>
    <name evidence="5" type="ORF">TMI583_LOCUS22549</name>
</gene>